<dbReference type="NCBIfam" id="TIGR01326">
    <property type="entry name" value="OAH_OAS_sulfhy"/>
    <property type="match status" value="1"/>
</dbReference>
<dbReference type="InterPro" id="IPR006235">
    <property type="entry name" value="OAc-hSer/O-AcSer_sulfhydrylase"/>
</dbReference>
<dbReference type="Gene3D" id="3.90.1150.10">
    <property type="entry name" value="Aspartate Aminotransferase, domain 1"/>
    <property type="match status" value="1"/>
</dbReference>
<comment type="caution">
    <text evidence="7">The sequence shown here is derived from an EMBL/GenBank/DDBJ whole genome shotgun (WGS) entry which is preliminary data.</text>
</comment>
<evidence type="ECO:0000313" key="7">
    <source>
        <dbReference type="EMBL" id="MBP2080062.1"/>
    </source>
</evidence>
<feature type="modified residue" description="N6-(pyridoxal phosphate)lysine" evidence="5">
    <location>
        <position position="212"/>
    </location>
</feature>
<dbReference type="GO" id="GO:0004124">
    <property type="term" value="F:cysteine synthase activity"/>
    <property type="evidence" value="ECO:0007669"/>
    <property type="project" value="TreeGrafter"/>
</dbReference>
<dbReference type="CDD" id="cd00614">
    <property type="entry name" value="CGS_like"/>
    <property type="match status" value="1"/>
</dbReference>
<evidence type="ECO:0000313" key="8">
    <source>
        <dbReference type="Proteomes" id="UP001138793"/>
    </source>
</evidence>
<dbReference type="GO" id="GO:0071269">
    <property type="term" value="P:L-homocysteine biosynthetic process"/>
    <property type="evidence" value="ECO:0007669"/>
    <property type="project" value="TreeGrafter"/>
</dbReference>
<dbReference type="GO" id="GO:0005737">
    <property type="term" value="C:cytoplasm"/>
    <property type="evidence" value="ECO:0007669"/>
    <property type="project" value="TreeGrafter"/>
</dbReference>
<name>A0A9X0YWU8_9BACI</name>
<dbReference type="GO" id="GO:0006535">
    <property type="term" value="P:cysteine biosynthetic process from serine"/>
    <property type="evidence" value="ECO:0007669"/>
    <property type="project" value="TreeGrafter"/>
</dbReference>
<protein>
    <submittedName>
        <fullName evidence="7">O-acetylhomoserine (Thiol)-lyase</fullName>
        <ecNumber evidence="7">2.5.1.49</ecNumber>
    </submittedName>
</protein>
<dbReference type="EMBL" id="JAGGMB010000026">
    <property type="protein sequence ID" value="MBP2080062.1"/>
    <property type="molecule type" value="Genomic_DNA"/>
</dbReference>
<evidence type="ECO:0000256" key="4">
    <source>
        <dbReference type="ARBA" id="ARBA00022898"/>
    </source>
</evidence>
<accession>A0A9X0YWU8</accession>
<dbReference type="OrthoDB" id="9803887at2"/>
<dbReference type="PROSITE" id="PS00868">
    <property type="entry name" value="CYS_MET_METAB_PP"/>
    <property type="match status" value="1"/>
</dbReference>
<dbReference type="SUPFAM" id="SSF53383">
    <property type="entry name" value="PLP-dependent transferases"/>
    <property type="match status" value="1"/>
</dbReference>
<dbReference type="PIRSF" id="PIRSF001434">
    <property type="entry name" value="CGS"/>
    <property type="match status" value="1"/>
</dbReference>
<dbReference type="Proteomes" id="UP001138793">
    <property type="component" value="Unassembled WGS sequence"/>
</dbReference>
<evidence type="ECO:0000256" key="1">
    <source>
        <dbReference type="ARBA" id="ARBA00001933"/>
    </source>
</evidence>
<comment type="similarity">
    <text evidence="2 6">Belongs to the trans-sulfuration enzymes family.</text>
</comment>
<comment type="cofactor">
    <cofactor evidence="1 6">
        <name>pyridoxal 5'-phosphate</name>
        <dbReference type="ChEBI" id="CHEBI:597326"/>
    </cofactor>
</comment>
<dbReference type="Gene3D" id="3.40.640.10">
    <property type="entry name" value="Type I PLP-dependent aspartate aminotransferase-like (Major domain)"/>
    <property type="match status" value="1"/>
</dbReference>
<dbReference type="InterPro" id="IPR054542">
    <property type="entry name" value="Cys_met_metab_PP"/>
</dbReference>
<gene>
    <name evidence="7" type="ORF">J2Z64_004374</name>
</gene>
<evidence type="ECO:0000256" key="5">
    <source>
        <dbReference type="PIRSR" id="PIRSR001434-2"/>
    </source>
</evidence>
<keyword evidence="3 7" id="KW-0808">Transferase</keyword>
<proteinExistence type="inferred from homology"/>
<dbReference type="InterPro" id="IPR015424">
    <property type="entry name" value="PyrdxlP-dep_Trfase"/>
</dbReference>
<evidence type="ECO:0000256" key="6">
    <source>
        <dbReference type="RuleBase" id="RU362118"/>
    </source>
</evidence>
<evidence type="ECO:0000256" key="3">
    <source>
        <dbReference type="ARBA" id="ARBA00022679"/>
    </source>
</evidence>
<dbReference type="InterPro" id="IPR000277">
    <property type="entry name" value="Cys/Met-Metab_PyrdxlP-dep_enz"/>
</dbReference>
<keyword evidence="4 5" id="KW-0663">Pyridoxal phosphate</keyword>
<sequence length="438" mass="47564">MTNENQGTLNFNTIAQHGGQELDAVTHARAVPIYQTTSYGFESTDHAASLFQMQEEGYIYSRNANPTNRVLEKRLAELEGGVDAFAVSSGQSAITIALLTLAKVGDEIVATNALYGGTYTLFAETFKRFGVTVRFVDGTNFSEIADAINEKTKAIYTETIGNPGLQIADIQAISKIAHNHDLPLVVDSTFTTPYLQQPITFGADIVVHSTTKFIGGHGTSIGGIIVDAGKFDWANGNFPEFTTPLPALNHQSYLELNTESAFIAKARFDLGQNLGMTLSPFNGWLFIQGLESLPLRMKLHVENAKQIAAFLNEHEHVTWVNYPSLSENDQYELAKTYLPKGSGSIFTFGIKGGLETAKAFIQSVKLLSHVANVGDSKSLVIHPASTTHSRLSAEEQQMTGVTPEQIRISVGLEDVEDIKADIHQALIASRKTNLAGQG</sequence>
<dbReference type="GO" id="GO:0019346">
    <property type="term" value="P:transsulfuration"/>
    <property type="evidence" value="ECO:0007669"/>
    <property type="project" value="InterPro"/>
</dbReference>
<dbReference type="Pfam" id="PF01053">
    <property type="entry name" value="Cys_Met_Meta_PP"/>
    <property type="match status" value="1"/>
</dbReference>
<dbReference type="AlphaFoldDB" id="A0A9X0YWU8"/>
<organism evidence="7 8">
    <name type="scientific">Oceanobacillus polygoni</name>
    <dbReference type="NCBI Taxonomy" id="1235259"/>
    <lineage>
        <taxon>Bacteria</taxon>
        <taxon>Bacillati</taxon>
        <taxon>Bacillota</taxon>
        <taxon>Bacilli</taxon>
        <taxon>Bacillales</taxon>
        <taxon>Bacillaceae</taxon>
        <taxon>Oceanobacillus</taxon>
    </lineage>
</organism>
<dbReference type="GO" id="GO:0003961">
    <property type="term" value="F:O-acetylhomoserine aminocarboxypropyltransferase activity"/>
    <property type="evidence" value="ECO:0007669"/>
    <property type="project" value="UniProtKB-EC"/>
</dbReference>
<evidence type="ECO:0000256" key="2">
    <source>
        <dbReference type="ARBA" id="ARBA00009077"/>
    </source>
</evidence>
<reference evidence="7" key="1">
    <citation type="submission" date="2021-03" db="EMBL/GenBank/DDBJ databases">
        <title>Genomic Encyclopedia of Type Strains, Phase IV (KMG-IV): sequencing the most valuable type-strain genomes for metagenomic binning, comparative biology and taxonomic classification.</title>
        <authorList>
            <person name="Goeker M."/>
        </authorList>
    </citation>
    <scope>NUCLEOTIDE SEQUENCE</scope>
    <source>
        <strain evidence="7">DSM 107338</strain>
    </source>
</reference>
<dbReference type="PANTHER" id="PTHR43797">
    <property type="entry name" value="HOMOCYSTEINE/CYSTEINE SYNTHASE"/>
    <property type="match status" value="1"/>
</dbReference>
<dbReference type="RefSeq" id="WP_149473458.1">
    <property type="nucleotide sequence ID" value="NZ_JAGGMB010000026.1"/>
</dbReference>
<dbReference type="PANTHER" id="PTHR43797:SF2">
    <property type="entry name" value="HOMOCYSTEINE_CYSTEINE SYNTHASE"/>
    <property type="match status" value="1"/>
</dbReference>
<dbReference type="GO" id="GO:0030170">
    <property type="term" value="F:pyridoxal phosphate binding"/>
    <property type="evidence" value="ECO:0007669"/>
    <property type="project" value="InterPro"/>
</dbReference>
<dbReference type="InterPro" id="IPR015422">
    <property type="entry name" value="PyrdxlP-dep_Trfase_small"/>
</dbReference>
<dbReference type="FunFam" id="3.40.640.10:FF:000035">
    <property type="entry name" value="O-succinylhomoserine sulfhydrylase"/>
    <property type="match status" value="1"/>
</dbReference>
<keyword evidence="8" id="KW-1185">Reference proteome</keyword>
<dbReference type="EC" id="2.5.1.49" evidence="7"/>
<dbReference type="InterPro" id="IPR015421">
    <property type="entry name" value="PyrdxlP-dep_Trfase_major"/>
</dbReference>